<dbReference type="PROSITE" id="PS50156">
    <property type="entry name" value="SSD"/>
    <property type="match status" value="1"/>
</dbReference>
<dbReference type="AlphaFoldDB" id="A0A0N4ZHP3"/>
<keyword evidence="3" id="KW-1003">Cell membrane</keyword>
<dbReference type="GO" id="GO:0005886">
    <property type="term" value="C:plasma membrane"/>
    <property type="evidence" value="ECO:0007669"/>
    <property type="project" value="UniProtKB-SubCell"/>
</dbReference>
<evidence type="ECO:0000256" key="7">
    <source>
        <dbReference type="ARBA" id="ARBA00023180"/>
    </source>
</evidence>
<keyword evidence="7" id="KW-0325">Glycoprotein</keyword>
<dbReference type="InterPro" id="IPR003392">
    <property type="entry name" value="PTHD_SSD"/>
</dbReference>
<evidence type="ECO:0000256" key="2">
    <source>
        <dbReference type="ARBA" id="ARBA00005585"/>
    </source>
</evidence>
<protein>
    <submittedName>
        <fullName evidence="11">SSD domain-containing protein</fullName>
    </submittedName>
</protein>
<proteinExistence type="inferred from homology"/>
<feature type="transmembrane region" description="Helical" evidence="8">
    <location>
        <begin position="820"/>
        <end position="844"/>
    </location>
</feature>
<feature type="transmembrane region" description="Helical" evidence="8">
    <location>
        <begin position="748"/>
        <end position="769"/>
    </location>
</feature>
<reference evidence="11" key="1">
    <citation type="submission" date="2017-02" db="UniProtKB">
        <authorList>
            <consortium name="WormBaseParasite"/>
        </authorList>
    </citation>
    <scope>IDENTIFICATION</scope>
</reference>
<accession>A0A0N4ZHP3</accession>
<sequence length="904" mass="102962">MKVPLFIKLLNKISFSSSNFLSKHPIKLIIFTIILTIICSIKIPLSEITNDVSDFTPTEARARHERVVYDQFFANKGYGKSVFIFVTSKSSDQNMLNEMALHDTVEILDLVYSNFTIYDKSSNTNLNYTSICKNLCTINEPIRHFYNGLKIENEYNNKKSDGHIDLSFPITTVLGRQIHLDPNFFGAEIEVKFENMLENSNYSMMNQLQISPENDILQSVKNNLKNFKLVLLQFRAEIPYRIGLSNATKWELDIANYFNNYFKSDYVNVYVLTETFLTNEIVRSGLTLAPFLLIGFIIMTVFSSLTMSLAAAYVNQYNKHKITLAFFACVCPFMACGTALGFMFWIGFKFGSILCVTPFLVLAIGVDDSYLMVNSWQRILSSYQAKSKSTLSAKEIFRDVIIDTVPSITITTLTNILAFGIGALTPTPEIQLFSIGNTIAIIVDYFYTWIFYGTILYLCGKKEIDELNKTIRNTETVSNNKEENAIKKNIKNFFENFLDFYCKILTNKIVAVFIILVLGIYWYISISATLNIKAELIPQKLFLESSQIVKILNLRNEYVAPFYAVIFVFVNNPGNMSDPKQILKLNKMVDDFETVSNVIAKHYTKYWYRDYELFIKNVEESVKESEDTLSEGVNELTQFLSWPEFSFWNGFLDYRIIDGQISVDRFFFTTASHGVSLKEWSHRSENLEKWRAVADKYPDLNISVYEDDAKFLDLIPTLKSQTLSSSICTLICMFVVCLLFMGDPITVLVATFSITSTCLGVFGILSKWGEDLDPIVMSATIMSIGFSVDIPAHITYHYYQTQFNSEFKTHSVATRLQHCLLSIGFPVLEAGISTNICVMSLLFVDLHMSKVFVKTMVLVVTIGLIHGLIIIPALFYLISIIPTFKKSPVGECTNQDVKNNFVVA</sequence>
<feature type="transmembrane region" description="Helical" evidence="8">
    <location>
        <begin position="288"/>
        <end position="312"/>
    </location>
</feature>
<dbReference type="FunFam" id="1.20.1640.10:FF:000013">
    <property type="entry name" value="PaTched Related family"/>
    <property type="match status" value="1"/>
</dbReference>
<dbReference type="SUPFAM" id="SSF82866">
    <property type="entry name" value="Multidrug efflux transporter AcrB transmembrane domain"/>
    <property type="match status" value="2"/>
</dbReference>
<evidence type="ECO:0000259" key="9">
    <source>
        <dbReference type="PROSITE" id="PS50156"/>
    </source>
</evidence>
<evidence type="ECO:0000256" key="1">
    <source>
        <dbReference type="ARBA" id="ARBA00004651"/>
    </source>
</evidence>
<feature type="transmembrane region" description="Helical" evidence="8">
    <location>
        <begin position="723"/>
        <end position="741"/>
    </location>
</feature>
<evidence type="ECO:0000256" key="8">
    <source>
        <dbReference type="SAM" id="Phobius"/>
    </source>
</evidence>
<feature type="transmembrane region" description="Helical" evidence="8">
    <location>
        <begin position="430"/>
        <end position="459"/>
    </location>
</feature>
<dbReference type="InterPro" id="IPR000731">
    <property type="entry name" value="SSD"/>
</dbReference>
<feature type="transmembrane region" description="Helical" evidence="8">
    <location>
        <begin position="400"/>
        <end position="424"/>
    </location>
</feature>
<feature type="transmembrane region" description="Helical" evidence="8">
    <location>
        <begin position="505"/>
        <end position="524"/>
    </location>
</feature>
<dbReference type="PANTHER" id="PTHR10796">
    <property type="entry name" value="PATCHED-RELATED"/>
    <property type="match status" value="1"/>
</dbReference>
<evidence type="ECO:0000256" key="3">
    <source>
        <dbReference type="ARBA" id="ARBA00022475"/>
    </source>
</evidence>
<feature type="transmembrane region" description="Helical" evidence="8">
    <location>
        <begin position="324"/>
        <end position="345"/>
    </location>
</feature>
<evidence type="ECO:0000313" key="11">
    <source>
        <dbReference type="WBParaSite" id="PTRK_0000743900.1"/>
    </source>
</evidence>
<feature type="transmembrane region" description="Helical" evidence="8">
    <location>
        <begin position="351"/>
        <end position="373"/>
    </location>
</feature>
<dbReference type="PANTHER" id="PTHR10796:SF122">
    <property type="entry name" value="SSD DOMAIN-CONTAINING PROTEIN"/>
    <property type="match status" value="1"/>
</dbReference>
<evidence type="ECO:0000256" key="5">
    <source>
        <dbReference type="ARBA" id="ARBA00022989"/>
    </source>
</evidence>
<dbReference type="Pfam" id="PF02460">
    <property type="entry name" value="Patched"/>
    <property type="match status" value="1"/>
</dbReference>
<dbReference type="GO" id="GO:0018996">
    <property type="term" value="P:molting cycle, collagen and cuticulin-based cuticle"/>
    <property type="evidence" value="ECO:0007669"/>
    <property type="project" value="TreeGrafter"/>
</dbReference>
<dbReference type="Proteomes" id="UP000038045">
    <property type="component" value="Unplaced"/>
</dbReference>
<feature type="transmembrane region" description="Helical" evidence="8">
    <location>
        <begin position="775"/>
        <end position="799"/>
    </location>
</feature>
<evidence type="ECO:0000313" key="10">
    <source>
        <dbReference type="Proteomes" id="UP000038045"/>
    </source>
</evidence>
<organism evidence="10 11">
    <name type="scientific">Parastrongyloides trichosuri</name>
    <name type="common">Possum-specific nematode worm</name>
    <dbReference type="NCBI Taxonomy" id="131310"/>
    <lineage>
        <taxon>Eukaryota</taxon>
        <taxon>Metazoa</taxon>
        <taxon>Ecdysozoa</taxon>
        <taxon>Nematoda</taxon>
        <taxon>Chromadorea</taxon>
        <taxon>Rhabditida</taxon>
        <taxon>Tylenchina</taxon>
        <taxon>Panagrolaimomorpha</taxon>
        <taxon>Strongyloidoidea</taxon>
        <taxon>Strongyloididae</taxon>
        <taxon>Parastrongyloides</taxon>
    </lineage>
</organism>
<evidence type="ECO:0000256" key="4">
    <source>
        <dbReference type="ARBA" id="ARBA00022692"/>
    </source>
</evidence>
<name>A0A0N4ZHP3_PARTI</name>
<evidence type="ECO:0000256" key="6">
    <source>
        <dbReference type="ARBA" id="ARBA00023136"/>
    </source>
</evidence>
<dbReference type="Gene3D" id="1.20.1640.10">
    <property type="entry name" value="Multidrug efflux transporter AcrB transmembrane domain"/>
    <property type="match status" value="2"/>
</dbReference>
<comment type="subcellular location">
    <subcellularLocation>
        <location evidence="1">Cell membrane</location>
        <topology evidence="1">Multi-pass membrane protein</topology>
    </subcellularLocation>
</comment>
<keyword evidence="4 8" id="KW-0812">Transmembrane</keyword>
<dbReference type="InterPro" id="IPR051697">
    <property type="entry name" value="Patched_domain-protein"/>
</dbReference>
<keyword evidence="5 8" id="KW-1133">Transmembrane helix</keyword>
<dbReference type="WBParaSite" id="PTRK_0000743900.1">
    <property type="protein sequence ID" value="PTRK_0000743900.1"/>
    <property type="gene ID" value="PTRK_0000743900"/>
</dbReference>
<keyword evidence="10" id="KW-1185">Reference proteome</keyword>
<dbReference type="GO" id="GO:0006897">
    <property type="term" value="P:endocytosis"/>
    <property type="evidence" value="ECO:0007669"/>
    <property type="project" value="TreeGrafter"/>
</dbReference>
<feature type="transmembrane region" description="Helical" evidence="8">
    <location>
        <begin position="856"/>
        <end position="878"/>
    </location>
</feature>
<feature type="domain" description="SSD" evidence="9">
    <location>
        <begin position="295"/>
        <end position="458"/>
    </location>
</feature>
<comment type="similarity">
    <text evidence="2">Belongs to the patched family.</text>
</comment>
<keyword evidence="6 8" id="KW-0472">Membrane</keyword>
<dbReference type="GO" id="GO:0030659">
    <property type="term" value="C:cytoplasmic vesicle membrane"/>
    <property type="evidence" value="ECO:0007669"/>
    <property type="project" value="TreeGrafter"/>
</dbReference>